<gene>
    <name evidence="1" type="ORF">BO97DRAFT_443850</name>
</gene>
<keyword evidence="2" id="KW-1185">Reference proteome</keyword>
<evidence type="ECO:0000313" key="2">
    <source>
        <dbReference type="Proteomes" id="UP000248961"/>
    </source>
</evidence>
<evidence type="ECO:0000313" key="1">
    <source>
        <dbReference type="EMBL" id="RAL11511.1"/>
    </source>
</evidence>
<dbReference type="AlphaFoldDB" id="A0A395HUB1"/>
<dbReference type="VEuPathDB" id="FungiDB:BO97DRAFT_443850"/>
<organism evidence="1 2">
    <name type="scientific">Aspergillus homomorphus (strain CBS 101889)</name>
    <dbReference type="NCBI Taxonomy" id="1450537"/>
    <lineage>
        <taxon>Eukaryota</taxon>
        <taxon>Fungi</taxon>
        <taxon>Dikarya</taxon>
        <taxon>Ascomycota</taxon>
        <taxon>Pezizomycotina</taxon>
        <taxon>Eurotiomycetes</taxon>
        <taxon>Eurotiomycetidae</taxon>
        <taxon>Eurotiales</taxon>
        <taxon>Aspergillaceae</taxon>
        <taxon>Aspergillus</taxon>
        <taxon>Aspergillus subgen. Circumdati</taxon>
    </lineage>
</organism>
<sequence length="315" mass="36622">MRPQGARSFTPWLDLTYRLFDNTTATTPSGRANPLGIGYVTQAREWRRVYLHPRFREEFRRLARAHAQKGFQDERVEKVVLKSLGGSVSARNDTFHYSAIVLHLGPKHHRVLKREAWRGSVPMSELREAETLKLQGQKPAAEQEVEEIEEVIQVDEALGWDFVGRVDQMDPLTVYRPLTSPEEEEEQKAFVAMKKKELDLKAREEKIREEKGDAAAYWFRKRRRSEWIDWREFKKQLKLKKEEGPEGQQGVEKRVVPVRRVETSKRPIKDRRGTVTSTVEHVEASTSPVKRVETSTPLIKHIPTSVPLRIRLINS</sequence>
<dbReference type="EMBL" id="KZ824288">
    <property type="protein sequence ID" value="RAL11511.1"/>
    <property type="molecule type" value="Genomic_DNA"/>
</dbReference>
<name>A0A395HUB1_ASPHC</name>
<dbReference type="Proteomes" id="UP000248961">
    <property type="component" value="Unassembled WGS sequence"/>
</dbReference>
<dbReference type="GeneID" id="37202697"/>
<protein>
    <submittedName>
        <fullName evidence="1">Uncharacterized protein</fullName>
    </submittedName>
</protein>
<reference evidence="1 2" key="1">
    <citation type="submission" date="2018-02" db="EMBL/GenBank/DDBJ databases">
        <title>The genomes of Aspergillus section Nigri reveals drivers in fungal speciation.</title>
        <authorList>
            <consortium name="DOE Joint Genome Institute"/>
            <person name="Vesth T.C."/>
            <person name="Nybo J."/>
            <person name="Theobald S."/>
            <person name="Brandl J."/>
            <person name="Frisvad J.C."/>
            <person name="Nielsen K.F."/>
            <person name="Lyhne E.K."/>
            <person name="Kogle M.E."/>
            <person name="Kuo A."/>
            <person name="Riley R."/>
            <person name="Clum A."/>
            <person name="Nolan M."/>
            <person name="Lipzen A."/>
            <person name="Salamov A."/>
            <person name="Henrissat B."/>
            <person name="Wiebenga A."/>
            <person name="De vries R.P."/>
            <person name="Grigoriev I.V."/>
            <person name="Mortensen U.H."/>
            <person name="Andersen M.R."/>
            <person name="Baker S.E."/>
        </authorList>
    </citation>
    <scope>NUCLEOTIDE SEQUENCE [LARGE SCALE GENOMIC DNA]</scope>
    <source>
        <strain evidence="1 2">CBS 101889</strain>
    </source>
</reference>
<proteinExistence type="predicted"/>
<accession>A0A395HUB1</accession>
<dbReference type="RefSeq" id="XP_025550665.1">
    <property type="nucleotide sequence ID" value="XM_025698408.1"/>
</dbReference>